<dbReference type="RefSeq" id="WP_237651220.1">
    <property type="nucleotide sequence ID" value="NZ_CP076251.1"/>
</dbReference>
<gene>
    <name evidence="2" type="ORF">XTPLMG730_0431</name>
</gene>
<protein>
    <recommendedName>
        <fullName evidence="1">Helix-turn-helix domain-containing protein</fullName>
    </recommendedName>
</protein>
<dbReference type="EMBL" id="CXOJ01000005">
    <property type="protein sequence ID" value="CTP83367.1"/>
    <property type="molecule type" value="Genomic_DNA"/>
</dbReference>
<dbReference type="Proteomes" id="UP000045978">
    <property type="component" value="Unassembled WGS sequence"/>
</dbReference>
<evidence type="ECO:0000313" key="3">
    <source>
        <dbReference type="Proteomes" id="UP000045978"/>
    </source>
</evidence>
<accession>A0A0K2ZEL6</accession>
<dbReference type="InterPro" id="IPR009061">
    <property type="entry name" value="DNA-bd_dom_put_sf"/>
</dbReference>
<dbReference type="AlphaFoldDB" id="A0A0K2ZEL6"/>
<reference evidence="2 3" key="1">
    <citation type="submission" date="2015-07" db="EMBL/GenBank/DDBJ databases">
        <authorList>
            <person name="Noorani M."/>
        </authorList>
    </citation>
    <scope>NUCLEOTIDE SEQUENCE [LARGE SCALE GENOMIC DNA]</scope>
    <source>
        <strain evidence="2">LMG730</strain>
    </source>
</reference>
<name>A0A0K2ZEL6_9XANT</name>
<evidence type="ECO:0000259" key="1">
    <source>
        <dbReference type="Pfam" id="PF12728"/>
    </source>
</evidence>
<evidence type="ECO:0000313" key="2">
    <source>
        <dbReference type="EMBL" id="CTP83367.1"/>
    </source>
</evidence>
<dbReference type="Pfam" id="PF12728">
    <property type="entry name" value="HTH_17"/>
    <property type="match status" value="1"/>
</dbReference>
<organism evidence="2 3">
    <name type="scientific">Xanthomonas graminis pv. phlei</name>
    <dbReference type="NCBI Taxonomy" id="487906"/>
    <lineage>
        <taxon>Bacteria</taxon>
        <taxon>Pseudomonadati</taxon>
        <taxon>Pseudomonadota</taxon>
        <taxon>Gammaproteobacteria</taxon>
        <taxon>Lysobacterales</taxon>
        <taxon>Lysobacteraceae</taxon>
        <taxon>Xanthomonas</taxon>
        <taxon>Xanthomonas translucens group</taxon>
        <taxon>Xanthomonas graminis</taxon>
    </lineage>
</organism>
<dbReference type="InterPro" id="IPR041657">
    <property type="entry name" value="HTH_17"/>
</dbReference>
<feature type="domain" description="Helix-turn-helix" evidence="1">
    <location>
        <begin position="18"/>
        <end position="61"/>
    </location>
</feature>
<proteinExistence type="predicted"/>
<sequence>MIDPHKNSSTDRLKGPAAATYLGLSHSTLEKMRHEGRGPRYVKIGGRVFYRRADLEAYIEGSVVETTDSRGAVA</sequence>
<dbReference type="SUPFAM" id="SSF46955">
    <property type="entry name" value="Putative DNA-binding domain"/>
    <property type="match status" value="1"/>
</dbReference>